<dbReference type="InterPro" id="IPR051472">
    <property type="entry name" value="T3SS_Stator/FliH"/>
</dbReference>
<accession>A0A9E3ZWI9</accession>
<dbReference type="GO" id="GO:0015031">
    <property type="term" value="P:protein transport"/>
    <property type="evidence" value="ECO:0007669"/>
    <property type="project" value="UniProtKB-KW"/>
</dbReference>
<gene>
    <name evidence="4" type="ORF">K8V42_10270</name>
</gene>
<sequence length="273" mass="31336">MPWSNNSILKDVQMCDSQRATSIVTILPTIPPIKSALEVEQAQALSPKQRQKQAELVAKEREAARVAAELEKINHLKEKILTNAQAEAERLIQSAQVQCEQIKTTAYEEGFAAGEKAGTENGYQIGMEHAAVVARDLIVNAQENAEKMLQESQQYIKDKKQEWTTYSVLMAEALIKKQFEMDEKTVLSVLEPLWLEIEEPDQLLVIRTHPQHVSVLQEKMEEKKSELPHFRYVILKQPEYSPYQVELESDSMLLTFDLQEELQQFLDQLKKDE</sequence>
<dbReference type="AlphaFoldDB" id="A0A9E3ZWI9"/>
<name>A0A9E3ZWI9_9ENTE</name>
<evidence type="ECO:0008006" key="6">
    <source>
        <dbReference type="Google" id="ProtNLM"/>
    </source>
</evidence>
<reference evidence="4" key="2">
    <citation type="submission" date="2021-11" db="EMBL/GenBank/DDBJ databases">
        <authorList>
            <person name="Gilroy R."/>
        </authorList>
    </citation>
    <scope>NUCLEOTIDE SEQUENCE</scope>
    <source>
        <strain evidence="4">150</strain>
    </source>
</reference>
<dbReference type="PANTHER" id="PTHR34982">
    <property type="entry name" value="YOP PROTEINS TRANSLOCATION PROTEIN L"/>
    <property type="match status" value="1"/>
</dbReference>
<feature type="coiled-coil region" evidence="3">
    <location>
        <begin position="59"/>
        <end position="105"/>
    </location>
</feature>
<evidence type="ECO:0000313" key="5">
    <source>
        <dbReference type="Proteomes" id="UP000813384"/>
    </source>
</evidence>
<keyword evidence="2" id="KW-0653">Protein transport</keyword>
<comment type="caution">
    <text evidence="4">The sequence shown here is derived from an EMBL/GenBank/DDBJ whole genome shotgun (WGS) entry which is preliminary data.</text>
</comment>
<organism evidence="4 5">
    <name type="scientific">Enterococcus aquimarinus</name>
    <dbReference type="NCBI Taxonomy" id="328396"/>
    <lineage>
        <taxon>Bacteria</taxon>
        <taxon>Bacillati</taxon>
        <taxon>Bacillota</taxon>
        <taxon>Bacilli</taxon>
        <taxon>Lactobacillales</taxon>
        <taxon>Enterococcaceae</taxon>
        <taxon>Enterococcus</taxon>
    </lineage>
</organism>
<dbReference type="Proteomes" id="UP000813384">
    <property type="component" value="Unassembled WGS sequence"/>
</dbReference>
<keyword evidence="1" id="KW-0813">Transport</keyword>
<proteinExistence type="predicted"/>
<reference evidence="4" key="1">
    <citation type="journal article" date="2021" name="PeerJ">
        <title>Extensive microbial diversity within the chicken gut microbiome revealed by metagenomics and culture.</title>
        <authorList>
            <person name="Gilroy R."/>
            <person name="Ravi A."/>
            <person name="Getino M."/>
            <person name="Pursley I."/>
            <person name="Horton D.L."/>
            <person name="Alikhan N.F."/>
            <person name="Baker D."/>
            <person name="Gharbi K."/>
            <person name="Hall N."/>
            <person name="Watson M."/>
            <person name="Adriaenssens E.M."/>
            <person name="Foster-Nyarko E."/>
            <person name="Jarju S."/>
            <person name="Secka A."/>
            <person name="Antonio M."/>
            <person name="Oren A."/>
            <person name="Chaudhuri R.R."/>
            <person name="La Ragione R."/>
            <person name="Hildebrand F."/>
            <person name="Pallen M.J."/>
        </authorList>
    </citation>
    <scope>NUCLEOTIDE SEQUENCE</scope>
    <source>
        <strain evidence="4">150</strain>
    </source>
</reference>
<dbReference type="GO" id="GO:0005829">
    <property type="term" value="C:cytosol"/>
    <property type="evidence" value="ECO:0007669"/>
    <property type="project" value="TreeGrafter"/>
</dbReference>
<dbReference type="PANTHER" id="PTHR34982:SF1">
    <property type="entry name" value="FLAGELLAR ASSEMBLY PROTEIN FLIH"/>
    <property type="match status" value="1"/>
</dbReference>
<protein>
    <recommendedName>
        <fullName evidence="6">Flagellar assembly protein FliH/Type III secretion system HrpE domain-containing protein</fullName>
    </recommendedName>
</protein>
<evidence type="ECO:0000256" key="1">
    <source>
        <dbReference type="ARBA" id="ARBA00022448"/>
    </source>
</evidence>
<evidence type="ECO:0000256" key="2">
    <source>
        <dbReference type="ARBA" id="ARBA00022927"/>
    </source>
</evidence>
<dbReference type="EMBL" id="JAJJVO010000149">
    <property type="protein sequence ID" value="MCC9274659.1"/>
    <property type="molecule type" value="Genomic_DNA"/>
</dbReference>
<evidence type="ECO:0000313" key="4">
    <source>
        <dbReference type="EMBL" id="MCC9274659.1"/>
    </source>
</evidence>
<keyword evidence="3" id="KW-0175">Coiled coil</keyword>
<evidence type="ECO:0000256" key="3">
    <source>
        <dbReference type="SAM" id="Coils"/>
    </source>
</evidence>